<proteinExistence type="predicted"/>
<dbReference type="GO" id="GO:0006260">
    <property type="term" value="P:DNA replication"/>
    <property type="evidence" value="ECO:0007669"/>
    <property type="project" value="InterPro"/>
</dbReference>
<dbReference type="GO" id="GO:0003676">
    <property type="term" value="F:nucleic acid binding"/>
    <property type="evidence" value="ECO:0007669"/>
    <property type="project" value="InterPro"/>
</dbReference>
<feature type="domain" description="OB" evidence="1">
    <location>
        <begin position="79"/>
        <end position="153"/>
    </location>
</feature>
<dbReference type="PANTHER" id="PTHR32294">
    <property type="entry name" value="DNA POLYMERASE III SUBUNIT ALPHA"/>
    <property type="match status" value="1"/>
</dbReference>
<accession>A0A399P2B8</accession>
<reference evidence="2 3" key="1">
    <citation type="submission" date="2018-08" db="EMBL/GenBank/DDBJ databases">
        <title>Genome Sequence of Clavibacter michiganensis Subspecies type strains, and the Atypical Peach-Colored Strains Isolated from Tomato.</title>
        <authorList>
            <person name="Osdaghi E."/>
            <person name="Portier P."/>
            <person name="Briand M."/>
            <person name="Jacques M.-A."/>
        </authorList>
    </citation>
    <scope>NUCLEOTIDE SEQUENCE [LARGE SCALE GENOMIC DNA]</scope>
    <source>
        <strain evidence="2 3">CFBP 7577</strain>
    </source>
</reference>
<dbReference type="CDD" id="cd04485">
    <property type="entry name" value="DnaE_OBF"/>
    <property type="match status" value="1"/>
</dbReference>
<evidence type="ECO:0000313" key="3">
    <source>
        <dbReference type="Proteomes" id="UP000265361"/>
    </source>
</evidence>
<sequence>RAARPQDPAGQLPLFVDDRDLIPRGSPDPDGRARVAAELDILQMEVTEHVLESYRPMLDELGVIPASQLLEVRSGSEVVVAGIRIATQTPPMRSGKRVVFISLDDGSGCSDSTFFDEAQQKAGPMLFGTRLLVIRGRTRRTGERGVSIQAEEAWDLKEMWARWQDARRQGDGGADGMDDAAQVA</sequence>
<feature type="non-terminal residue" evidence="2">
    <location>
        <position position="1"/>
    </location>
</feature>
<name>A0A399P2B8_9MICO</name>
<dbReference type="AlphaFoldDB" id="A0A399P2B8"/>
<protein>
    <submittedName>
        <fullName evidence="2">DNA polymerase III subunit alpha</fullName>
    </submittedName>
</protein>
<dbReference type="GO" id="GO:0008408">
    <property type="term" value="F:3'-5' exonuclease activity"/>
    <property type="evidence" value="ECO:0007669"/>
    <property type="project" value="InterPro"/>
</dbReference>
<gene>
    <name evidence="2" type="ORF">DZF97_15520</name>
</gene>
<comment type="caution">
    <text evidence="2">The sequence shown here is derived from an EMBL/GenBank/DDBJ whole genome shotgun (WGS) entry which is preliminary data.</text>
</comment>
<dbReference type="EMBL" id="QWED01000758">
    <property type="protein sequence ID" value="RIJ00308.1"/>
    <property type="molecule type" value="Genomic_DNA"/>
</dbReference>
<dbReference type="InterPro" id="IPR004805">
    <property type="entry name" value="DnaE2/DnaE/PolC"/>
</dbReference>
<organism evidence="2 3">
    <name type="scientific">Clavibacter nebraskensis</name>
    <dbReference type="NCBI Taxonomy" id="31963"/>
    <lineage>
        <taxon>Bacteria</taxon>
        <taxon>Bacillati</taxon>
        <taxon>Actinomycetota</taxon>
        <taxon>Actinomycetes</taxon>
        <taxon>Micrococcales</taxon>
        <taxon>Microbacteriaceae</taxon>
        <taxon>Clavibacter</taxon>
    </lineage>
</organism>
<dbReference type="Pfam" id="PF01336">
    <property type="entry name" value="tRNA_anti-codon"/>
    <property type="match status" value="1"/>
</dbReference>
<evidence type="ECO:0000313" key="2">
    <source>
        <dbReference type="EMBL" id="RIJ00308.1"/>
    </source>
</evidence>
<evidence type="ECO:0000259" key="1">
    <source>
        <dbReference type="Pfam" id="PF01336"/>
    </source>
</evidence>
<dbReference type="PANTHER" id="PTHR32294:SF5">
    <property type="entry name" value="DNA POLYMERASE III POLC-TYPE"/>
    <property type="match status" value="1"/>
</dbReference>
<dbReference type="InterPro" id="IPR004365">
    <property type="entry name" value="NA-bd_OB_tRNA"/>
</dbReference>
<dbReference type="Proteomes" id="UP000265361">
    <property type="component" value="Unassembled WGS sequence"/>
</dbReference>